<keyword evidence="2" id="KW-1185">Reference proteome</keyword>
<dbReference type="Proteomes" id="UP001315278">
    <property type="component" value="Unassembled WGS sequence"/>
</dbReference>
<protein>
    <recommendedName>
        <fullName evidence="3">Phasin domain-containing protein</fullName>
    </recommendedName>
</protein>
<reference evidence="2" key="1">
    <citation type="journal article" date="2021" name="ISME J.">
        <title>Evolutionary origin and ecological implication of a unique nif island in free-living Bradyrhizobium lineages.</title>
        <authorList>
            <person name="Tao J."/>
        </authorList>
    </citation>
    <scope>NUCLEOTIDE SEQUENCE [LARGE SCALE GENOMIC DNA]</scope>
    <source>
        <strain evidence="2">SZCCT0434</strain>
    </source>
</reference>
<evidence type="ECO:0000313" key="2">
    <source>
        <dbReference type="Proteomes" id="UP001315278"/>
    </source>
</evidence>
<dbReference type="RefSeq" id="WP_212393910.1">
    <property type="nucleotide sequence ID" value="NZ_JAFCJH010000020.1"/>
</dbReference>
<name>A0ABS5FMW9_9BRAD</name>
<gene>
    <name evidence="1" type="ORF">JQ615_20080</name>
</gene>
<evidence type="ECO:0008006" key="3">
    <source>
        <dbReference type="Google" id="ProtNLM"/>
    </source>
</evidence>
<accession>A0ABS5FMW9</accession>
<evidence type="ECO:0000313" key="1">
    <source>
        <dbReference type="EMBL" id="MBR0797686.1"/>
    </source>
</evidence>
<dbReference type="EMBL" id="JAFCJH010000020">
    <property type="protein sequence ID" value="MBR0797686.1"/>
    <property type="molecule type" value="Genomic_DNA"/>
</dbReference>
<organism evidence="1 2">
    <name type="scientific">Bradyrhizobium jicamae</name>
    <dbReference type="NCBI Taxonomy" id="280332"/>
    <lineage>
        <taxon>Bacteria</taxon>
        <taxon>Pseudomonadati</taxon>
        <taxon>Pseudomonadota</taxon>
        <taxon>Alphaproteobacteria</taxon>
        <taxon>Hyphomicrobiales</taxon>
        <taxon>Nitrobacteraceae</taxon>
        <taxon>Bradyrhizobium</taxon>
    </lineage>
</organism>
<comment type="caution">
    <text evidence="1">The sequence shown here is derived from an EMBL/GenBank/DDBJ whole genome shotgun (WGS) entry which is preliminary data.</text>
</comment>
<proteinExistence type="predicted"/>
<sequence>MPAKGRTTATKPQALEREDILNPHAISTLSAGAVNAMSAVGAAVIKKNKAALDNNADWFWHMFAKCEAKAARIAEEAAGDPAACGDATFIETYARQLPKLMASALDARDKALKAK</sequence>